<dbReference type="GO" id="GO:0004312">
    <property type="term" value="F:fatty acid synthase activity"/>
    <property type="evidence" value="ECO:0007669"/>
    <property type="project" value="TreeGrafter"/>
</dbReference>
<gene>
    <name evidence="10" type="ORF">AFUS01_LOCUS7133</name>
</gene>
<dbReference type="PANTHER" id="PTHR43775">
    <property type="entry name" value="FATTY ACID SYNTHASE"/>
    <property type="match status" value="1"/>
</dbReference>
<organism evidence="10 11">
    <name type="scientific">Allacma fusca</name>
    <dbReference type="NCBI Taxonomy" id="39272"/>
    <lineage>
        <taxon>Eukaryota</taxon>
        <taxon>Metazoa</taxon>
        <taxon>Ecdysozoa</taxon>
        <taxon>Arthropoda</taxon>
        <taxon>Hexapoda</taxon>
        <taxon>Collembola</taxon>
        <taxon>Symphypleona</taxon>
        <taxon>Sminthuridae</taxon>
        <taxon>Allacma</taxon>
    </lineage>
</organism>
<sequence>MDRYNGDVVISGIAGKFPESENLEEFWQNLHNGVDMVTEIHDRWNVESFEMPSRMGQLKHLNKFDADFLGVHAKQADLMDPRLRILLELTHEALIDAGVNPVTIRGSRTGVATWDILNLLPGYAALRK</sequence>
<evidence type="ECO:0000256" key="4">
    <source>
        <dbReference type="ARBA" id="ARBA00022857"/>
    </source>
</evidence>
<protein>
    <recommendedName>
        <fullName evidence="9">Beta-ketoacyl synthase-like N-terminal domain-containing protein</fullName>
    </recommendedName>
</protein>
<evidence type="ECO:0000256" key="7">
    <source>
        <dbReference type="ARBA" id="ARBA00023160"/>
    </source>
</evidence>
<evidence type="ECO:0000256" key="5">
    <source>
        <dbReference type="ARBA" id="ARBA00023002"/>
    </source>
</evidence>
<evidence type="ECO:0000259" key="9">
    <source>
        <dbReference type="Pfam" id="PF00109"/>
    </source>
</evidence>
<keyword evidence="2" id="KW-0444">Lipid biosynthesis</keyword>
<dbReference type="InterPro" id="IPR050091">
    <property type="entry name" value="PKS_NRPS_Biosynth_Enz"/>
</dbReference>
<keyword evidence="11" id="KW-1185">Reference proteome</keyword>
<keyword evidence="8" id="KW-0511">Multifunctional enzyme</keyword>
<dbReference type="Pfam" id="PF00109">
    <property type="entry name" value="ketoacyl-synt"/>
    <property type="match status" value="1"/>
</dbReference>
<keyword evidence="1" id="KW-0596">Phosphopantetheine</keyword>
<keyword evidence="3" id="KW-0276">Fatty acid metabolism</keyword>
<reference evidence="10" key="1">
    <citation type="submission" date="2021-06" db="EMBL/GenBank/DDBJ databases">
        <authorList>
            <person name="Hodson N. C."/>
            <person name="Mongue J. A."/>
            <person name="Jaron S. K."/>
        </authorList>
    </citation>
    <scope>NUCLEOTIDE SEQUENCE</scope>
</reference>
<evidence type="ECO:0000313" key="10">
    <source>
        <dbReference type="EMBL" id="CAG7717692.1"/>
    </source>
</evidence>
<evidence type="ECO:0000256" key="2">
    <source>
        <dbReference type="ARBA" id="ARBA00022516"/>
    </source>
</evidence>
<accession>A0A8J2NTH1</accession>
<keyword evidence="6" id="KW-0443">Lipid metabolism</keyword>
<proteinExistence type="predicted"/>
<keyword evidence="5" id="KW-0560">Oxidoreductase</keyword>
<evidence type="ECO:0000256" key="6">
    <source>
        <dbReference type="ARBA" id="ARBA00023098"/>
    </source>
</evidence>
<evidence type="ECO:0000256" key="8">
    <source>
        <dbReference type="ARBA" id="ARBA00023268"/>
    </source>
</evidence>
<name>A0A8J2NTH1_9HEXA</name>
<comment type="caution">
    <text evidence="10">The sequence shown here is derived from an EMBL/GenBank/DDBJ whole genome shotgun (WGS) entry which is preliminary data.</text>
</comment>
<dbReference type="EMBL" id="CAJVCH010047918">
    <property type="protein sequence ID" value="CAG7717692.1"/>
    <property type="molecule type" value="Genomic_DNA"/>
</dbReference>
<evidence type="ECO:0000256" key="1">
    <source>
        <dbReference type="ARBA" id="ARBA00022450"/>
    </source>
</evidence>
<evidence type="ECO:0000313" key="11">
    <source>
        <dbReference type="Proteomes" id="UP000708208"/>
    </source>
</evidence>
<dbReference type="InterPro" id="IPR014030">
    <property type="entry name" value="Ketoacyl_synth_N"/>
</dbReference>
<dbReference type="GO" id="GO:0006633">
    <property type="term" value="P:fatty acid biosynthetic process"/>
    <property type="evidence" value="ECO:0007669"/>
    <property type="project" value="UniProtKB-KW"/>
</dbReference>
<feature type="domain" description="Beta-ketoacyl synthase-like N-terminal" evidence="9">
    <location>
        <begin position="7"/>
        <end position="112"/>
    </location>
</feature>
<dbReference type="PANTHER" id="PTHR43775:SF7">
    <property type="entry name" value="FATTY ACID SYNTHASE"/>
    <property type="match status" value="1"/>
</dbReference>
<keyword evidence="7" id="KW-0275">Fatty acid biosynthesis</keyword>
<dbReference type="AlphaFoldDB" id="A0A8J2NTH1"/>
<dbReference type="OrthoDB" id="329835at2759"/>
<dbReference type="GO" id="GO:0016491">
    <property type="term" value="F:oxidoreductase activity"/>
    <property type="evidence" value="ECO:0007669"/>
    <property type="project" value="UniProtKB-KW"/>
</dbReference>
<keyword evidence="4" id="KW-0521">NADP</keyword>
<evidence type="ECO:0000256" key="3">
    <source>
        <dbReference type="ARBA" id="ARBA00022832"/>
    </source>
</evidence>
<dbReference type="Proteomes" id="UP000708208">
    <property type="component" value="Unassembled WGS sequence"/>
</dbReference>